<feature type="region of interest" description="Disordered" evidence="1">
    <location>
        <begin position="150"/>
        <end position="175"/>
    </location>
</feature>
<dbReference type="InterPro" id="IPR010982">
    <property type="entry name" value="Lambda_DNA-bd_dom_sf"/>
</dbReference>
<keyword evidence="4" id="KW-1185">Reference proteome</keyword>
<dbReference type="EMBL" id="JBEPEK010000689">
    <property type="protein sequence ID" value="MER7186932.1"/>
    <property type="molecule type" value="Genomic_DNA"/>
</dbReference>
<dbReference type="RefSeq" id="WP_350790980.1">
    <property type="nucleotide sequence ID" value="NZ_JBEPEK010000689.1"/>
</dbReference>
<feature type="transmembrane region" description="Helical" evidence="2">
    <location>
        <begin position="133"/>
        <end position="152"/>
    </location>
</feature>
<organism evidence="3 4">
    <name type="scientific">Streptomyces hyaluromycini</name>
    <dbReference type="NCBI Taxonomy" id="1377993"/>
    <lineage>
        <taxon>Bacteria</taxon>
        <taxon>Bacillati</taxon>
        <taxon>Actinomycetota</taxon>
        <taxon>Actinomycetes</taxon>
        <taxon>Kitasatosporales</taxon>
        <taxon>Streptomycetaceae</taxon>
        <taxon>Streptomyces</taxon>
    </lineage>
</organism>
<gene>
    <name evidence="3" type="ORF">ABT404_47020</name>
</gene>
<dbReference type="SUPFAM" id="SSF47413">
    <property type="entry name" value="lambda repressor-like DNA-binding domains"/>
    <property type="match status" value="1"/>
</dbReference>
<dbReference type="Pfam" id="PF13560">
    <property type="entry name" value="HTH_31"/>
    <property type="match status" value="1"/>
</dbReference>
<feature type="non-terminal residue" evidence="3">
    <location>
        <position position="175"/>
    </location>
</feature>
<evidence type="ECO:0000256" key="1">
    <source>
        <dbReference type="SAM" id="MobiDB-lite"/>
    </source>
</evidence>
<dbReference type="InterPro" id="IPR001387">
    <property type="entry name" value="Cro/C1-type_HTH"/>
</dbReference>
<reference evidence="3 4" key="1">
    <citation type="submission" date="2024-06" db="EMBL/GenBank/DDBJ databases">
        <title>The Natural Products Discovery Center: Release of the First 8490 Sequenced Strains for Exploring Actinobacteria Biosynthetic Diversity.</title>
        <authorList>
            <person name="Kalkreuter E."/>
            <person name="Kautsar S.A."/>
            <person name="Yang D."/>
            <person name="Bader C.D."/>
            <person name="Teijaro C.N."/>
            <person name="Fluegel L."/>
            <person name="Davis C.M."/>
            <person name="Simpson J.R."/>
            <person name="Lauterbach L."/>
            <person name="Steele A.D."/>
            <person name="Gui C."/>
            <person name="Meng S."/>
            <person name="Li G."/>
            <person name="Viehrig K."/>
            <person name="Ye F."/>
            <person name="Su P."/>
            <person name="Kiefer A.F."/>
            <person name="Nichols A."/>
            <person name="Cepeda A.J."/>
            <person name="Yan W."/>
            <person name="Fan B."/>
            <person name="Jiang Y."/>
            <person name="Adhikari A."/>
            <person name="Zheng C.-J."/>
            <person name="Schuster L."/>
            <person name="Cowan T.M."/>
            <person name="Smanski M.J."/>
            <person name="Chevrette M.G."/>
            <person name="De Carvalho L.P.S."/>
            <person name="Shen B."/>
        </authorList>
    </citation>
    <scope>NUCLEOTIDE SEQUENCE [LARGE SCALE GENOMIC DNA]</scope>
    <source>
        <strain evidence="3 4">NPDC000234</strain>
    </source>
</reference>
<feature type="region of interest" description="Disordered" evidence="1">
    <location>
        <begin position="83"/>
        <end position="115"/>
    </location>
</feature>
<accession>A0ABV1XD06</accession>
<sequence>MPVRDDVEEFAALLRQLKDRTDRSYGSLARRLNMNTSTLHRYCAGEAVPLDFAPVERLAAFCGATPQERLDLHERWLHAVAARQRPRAAEDSEPAAASGPVEAEPQIPQAAGAEPLTGAAPVARPWYRRRRTLVASAVVTALLATLGTLAALPDDRPAGGSAARGTGSSATTAAG</sequence>
<dbReference type="Proteomes" id="UP001474181">
    <property type="component" value="Unassembled WGS sequence"/>
</dbReference>
<protein>
    <submittedName>
        <fullName evidence="3">Helix-turn-helix transcriptional regulator</fullName>
    </submittedName>
</protein>
<comment type="caution">
    <text evidence="3">The sequence shown here is derived from an EMBL/GenBank/DDBJ whole genome shotgun (WGS) entry which is preliminary data.</text>
</comment>
<keyword evidence="2" id="KW-0812">Transmembrane</keyword>
<evidence type="ECO:0000313" key="4">
    <source>
        <dbReference type="Proteomes" id="UP001474181"/>
    </source>
</evidence>
<evidence type="ECO:0000256" key="2">
    <source>
        <dbReference type="SAM" id="Phobius"/>
    </source>
</evidence>
<dbReference type="CDD" id="cd00093">
    <property type="entry name" value="HTH_XRE"/>
    <property type="match status" value="1"/>
</dbReference>
<keyword evidence="2" id="KW-1133">Transmembrane helix</keyword>
<proteinExistence type="predicted"/>
<keyword evidence="2" id="KW-0472">Membrane</keyword>
<name>A0ABV1XD06_9ACTN</name>
<evidence type="ECO:0000313" key="3">
    <source>
        <dbReference type="EMBL" id="MER7186932.1"/>
    </source>
</evidence>